<dbReference type="Proteomes" id="UP000008711">
    <property type="component" value="Unassembled WGS sequence"/>
</dbReference>
<dbReference type="OrthoDB" id="7871419at2759"/>
<evidence type="ECO:0000256" key="2">
    <source>
        <dbReference type="SAM" id="Phobius"/>
    </source>
</evidence>
<feature type="region of interest" description="Disordered" evidence="1">
    <location>
        <begin position="127"/>
        <end position="151"/>
    </location>
</feature>
<keyword evidence="2" id="KW-1133">Transmembrane helix</keyword>
<dbReference type="OMA" id="KWIRFFN"/>
<reference evidence="3 4" key="1">
    <citation type="journal article" date="2007" name="Nature">
        <title>Evolution of genes and genomes on the Drosophila phylogeny.</title>
        <authorList>
            <consortium name="Drosophila 12 Genomes Consortium"/>
            <person name="Clark A.G."/>
            <person name="Eisen M.B."/>
            <person name="Smith D.R."/>
            <person name="Bergman C.M."/>
            <person name="Oliver B."/>
            <person name="Markow T.A."/>
            <person name="Kaufman T.C."/>
            <person name="Kellis M."/>
            <person name="Gelbart W."/>
            <person name="Iyer V.N."/>
            <person name="Pollard D.A."/>
            <person name="Sackton T.B."/>
            <person name="Larracuente A.M."/>
            <person name="Singh N.D."/>
            <person name="Abad J.P."/>
            <person name="Abt D.N."/>
            <person name="Adryan B."/>
            <person name="Aguade M."/>
            <person name="Akashi H."/>
            <person name="Anderson W.W."/>
            <person name="Aquadro C.F."/>
            <person name="Ardell D.H."/>
            <person name="Arguello R."/>
            <person name="Artieri C.G."/>
            <person name="Barbash D.A."/>
            <person name="Barker D."/>
            <person name="Barsanti P."/>
            <person name="Batterham P."/>
            <person name="Batzoglou S."/>
            <person name="Begun D."/>
            <person name="Bhutkar A."/>
            <person name="Blanco E."/>
            <person name="Bosak S.A."/>
            <person name="Bradley R.K."/>
            <person name="Brand A.D."/>
            <person name="Brent M.R."/>
            <person name="Brooks A.N."/>
            <person name="Brown R.H."/>
            <person name="Butlin R.K."/>
            <person name="Caggese C."/>
            <person name="Calvi B.R."/>
            <person name="Bernardo de Carvalho A."/>
            <person name="Caspi A."/>
            <person name="Castrezana S."/>
            <person name="Celniker S.E."/>
            <person name="Chang J.L."/>
            <person name="Chapple C."/>
            <person name="Chatterji S."/>
            <person name="Chinwalla A."/>
            <person name="Civetta A."/>
            <person name="Clifton S.W."/>
            <person name="Comeron J.M."/>
            <person name="Costello J.C."/>
            <person name="Coyne J.A."/>
            <person name="Daub J."/>
            <person name="David R.G."/>
            <person name="Delcher A.L."/>
            <person name="Delehaunty K."/>
            <person name="Do C.B."/>
            <person name="Ebling H."/>
            <person name="Edwards K."/>
            <person name="Eickbush T."/>
            <person name="Evans J.D."/>
            <person name="Filipski A."/>
            <person name="Findeiss S."/>
            <person name="Freyhult E."/>
            <person name="Fulton L."/>
            <person name="Fulton R."/>
            <person name="Garcia A.C."/>
            <person name="Gardiner A."/>
            <person name="Garfield D.A."/>
            <person name="Garvin B.E."/>
            <person name="Gibson G."/>
            <person name="Gilbert D."/>
            <person name="Gnerre S."/>
            <person name="Godfrey J."/>
            <person name="Good R."/>
            <person name="Gotea V."/>
            <person name="Gravely B."/>
            <person name="Greenberg A.J."/>
            <person name="Griffiths-Jones S."/>
            <person name="Gross S."/>
            <person name="Guigo R."/>
            <person name="Gustafson E.A."/>
            <person name="Haerty W."/>
            <person name="Hahn M.W."/>
            <person name="Halligan D.L."/>
            <person name="Halpern A.L."/>
            <person name="Halter G.M."/>
            <person name="Han M.V."/>
            <person name="Heger A."/>
            <person name="Hillier L."/>
            <person name="Hinrichs A.S."/>
            <person name="Holmes I."/>
            <person name="Hoskins R.A."/>
            <person name="Hubisz M.J."/>
            <person name="Hultmark D."/>
            <person name="Huntley M.A."/>
            <person name="Jaffe D.B."/>
            <person name="Jagadeeshan S."/>
            <person name="Jeck W.R."/>
            <person name="Johnson J."/>
            <person name="Jones C.D."/>
            <person name="Jordan W.C."/>
            <person name="Karpen G.H."/>
            <person name="Kataoka E."/>
            <person name="Keightley P.D."/>
            <person name="Kheradpour P."/>
            <person name="Kirkness E.F."/>
            <person name="Koerich L.B."/>
            <person name="Kristiansen K."/>
            <person name="Kudrna D."/>
            <person name="Kulathinal R.J."/>
            <person name="Kumar S."/>
            <person name="Kwok R."/>
            <person name="Lander E."/>
            <person name="Langley C.H."/>
            <person name="Lapoint R."/>
            <person name="Lazzaro B.P."/>
            <person name="Lee S.J."/>
            <person name="Levesque L."/>
            <person name="Li R."/>
            <person name="Lin C.F."/>
            <person name="Lin M.F."/>
            <person name="Lindblad-Toh K."/>
            <person name="Llopart A."/>
            <person name="Long M."/>
            <person name="Low L."/>
            <person name="Lozovsky E."/>
            <person name="Lu J."/>
            <person name="Luo M."/>
            <person name="Machado C.A."/>
            <person name="Makalowski W."/>
            <person name="Marzo M."/>
            <person name="Matsuda M."/>
            <person name="Matzkin L."/>
            <person name="McAllister B."/>
            <person name="McBride C.S."/>
            <person name="McKernan B."/>
            <person name="McKernan K."/>
            <person name="Mendez-Lago M."/>
            <person name="Minx P."/>
            <person name="Mollenhauer M.U."/>
            <person name="Montooth K."/>
            <person name="Mount S.M."/>
            <person name="Mu X."/>
            <person name="Myers E."/>
            <person name="Negre B."/>
            <person name="Newfeld S."/>
            <person name="Nielsen R."/>
            <person name="Noor M.A."/>
            <person name="O'Grady P."/>
            <person name="Pachter L."/>
            <person name="Papaceit M."/>
            <person name="Parisi M.J."/>
            <person name="Parisi M."/>
            <person name="Parts L."/>
            <person name="Pedersen J.S."/>
            <person name="Pesole G."/>
            <person name="Phillippy A.M."/>
            <person name="Ponting C.P."/>
            <person name="Pop M."/>
            <person name="Porcelli D."/>
            <person name="Powell J.R."/>
            <person name="Prohaska S."/>
            <person name="Pruitt K."/>
            <person name="Puig M."/>
            <person name="Quesneville H."/>
            <person name="Ram K.R."/>
            <person name="Rand D."/>
            <person name="Rasmussen M.D."/>
            <person name="Reed L.K."/>
            <person name="Reenan R."/>
            <person name="Reily A."/>
            <person name="Remington K.A."/>
            <person name="Rieger T.T."/>
            <person name="Ritchie M.G."/>
            <person name="Robin C."/>
            <person name="Rogers Y.H."/>
            <person name="Rohde C."/>
            <person name="Rozas J."/>
            <person name="Rubenfield M.J."/>
            <person name="Ruiz A."/>
            <person name="Russo S."/>
            <person name="Salzberg S.L."/>
            <person name="Sanchez-Gracia A."/>
            <person name="Saranga D.J."/>
            <person name="Sato H."/>
            <person name="Schaeffer S.W."/>
            <person name="Schatz M.C."/>
            <person name="Schlenke T."/>
            <person name="Schwartz R."/>
            <person name="Segarra C."/>
            <person name="Singh R.S."/>
            <person name="Sirot L."/>
            <person name="Sirota M."/>
            <person name="Sisneros N.B."/>
            <person name="Smith C.D."/>
            <person name="Smith T.F."/>
            <person name="Spieth J."/>
            <person name="Stage D.E."/>
            <person name="Stark A."/>
            <person name="Stephan W."/>
            <person name="Strausberg R.L."/>
            <person name="Strempel S."/>
            <person name="Sturgill D."/>
            <person name="Sutton G."/>
            <person name="Sutton G.G."/>
            <person name="Tao W."/>
            <person name="Teichmann S."/>
            <person name="Tobari Y.N."/>
            <person name="Tomimura Y."/>
            <person name="Tsolas J.M."/>
            <person name="Valente V.L."/>
            <person name="Venter E."/>
            <person name="Venter J.C."/>
            <person name="Vicario S."/>
            <person name="Vieira F.G."/>
            <person name="Vilella A.J."/>
            <person name="Villasante A."/>
            <person name="Walenz B."/>
            <person name="Wang J."/>
            <person name="Wasserman M."/>
            <person name="Watts T."/>
            <person name="Wilson D."/>
            <person name="Wilson R.K."/>
            <person name="Wing R.A."/>
            <person name="Wolfner M.F."/>
            <person name="Wong A."/>
            <person name="Wong G.K."/>
            <person name="Wu C.I."/>
            <person name="Wu G."/>
            <person name="Yamamoto D."/>
            <person name="Yang H.P."/>
            <person name="Yang S.P."/>
            <person name="Yorke J.A."/>
            <person name="Yoshida K."/>
            <person name="Zdobnov E."/>
            <person name="Zhang P."/>
            <person name="Zhang Y."/>
            <person name="Zimin A.V."/>
            <person name="Baldwin J."/>
            <person name="Abdouelleil A."/>
            <person name="Abdulkadir J."/>
            <person name="Abebe A."/>
            <person name="Abera B."/>
            <person name="Abreu J."/>
            <person name="Acer S.C."/>
            <person name="Aftuck L."/>
            <person name="Alexander A."/>
            <person name="An P."/>
            <person name="Anderson E."/>
            <person name="Anderson S."/>
            <person name="Arachi H."/>
            <person name="Azer M."/>
            <person name="Bachantsang P."/>
            <person name="Barry A."/>
            <person name="Bayul T."/>
            <person name="Berlin A."/>
            <person name="Bessette D."/>
            <person name="Bloom T."/>
            <person name="Blye J."/>
            <person name="Boguslavskiy L."/>
            <person name="Bonnet C."/>
            <person name="Boukhgalter B."/>
            <person name="Bourzgui I."/>
            <person name="Brown A."/>
            <person name="Cahill P."/>
            <person name="Channer S."/>
            <person name="Cheshatsang Y."/>
            <person name="Chuda L."/>
            <person name="Citroen M."/>
            <person name="Collymore A."/>
            <person name="Cooke P."/>
            <person name="Costello M."/>
            <person name="D'Aco K."/>
            <person name="Daza R."/>
            <person name="De Haan G."/>
            <person name="DeGray S."/>
            <person name="DeMaso C."/>
            <person name="Dhargay N."/>
            <person name="Dooley K."/>
            <person name="Dooley E."/>
            <person name="Doricent M."/>
            <person name="Dorje P."/>
            <person name="Dorjee K."/>
            <person name="Dupes A."/>
            <person name="Elong R."/>
            <person name="Falk J."/>
            <person name="Farina A."/>
            <person name="Faro S."/>
            <person name="Ferguson D."/>
            <person name="Fisher S."/>
            <person name="Foley C.D."/>
            <person name="Franke A."/>
            <person name="Friedrich D."/>
            <person name="Gadbois L."/>
            <person name="Gearin G."/>
            <person name="Gearin C.R."/>
            <person name="Giannoukos G."/>
            <person name="Goode T."/>
            <person name="Graham J."/>
            <person name="Grandbois E."/>
            <person name="Grewal S."/>
            <person name="Gyaltsen K."/>
            <person name="Hafez N."/>
            <person name="Hagos B."/>
            <person name="Hall J."/>
            <person name="Henson C."/>
            <person name="Hollinger A."/>
            <person name="Honan T."/>
            <person name="Huard M.D."/>
            <person name="Hughes L."/>
            <person name="Hurhula B."/>
            <person name="Husby M.E."/>
            <person name="Kamat A."/>
            <person name="Kanga B."/>
            <person name="Kashin S."/>
            <person name="Khazanovich D."/>
            <person name="Kisner P."/>
            <person name="Lance K."/>
            <person name="Lara M."/>
            <person name="Lee W."/>
            <person name="Lennon N."/>
            <person name="Letendre F."/>
            <person name="LeVine R."/>
            <person name="Lipovsky A."/>
            <person name="Liu X."/>
            <person name="Liu J."/>
            <person name="Liu S."/>
            <person name="Lokyitsang T."/>
            <person name="Lokyitsang Y."/>
            <person name="Lubonja R."/>
            <person name="Lui A."/>
            <person name="MacDonald P."/>
            <person name="Magnisalis V."/>
            <person name="Maru K."/>
            <person name="Matthews C."/>
            <person name="McCusker W."/>
            <person name="McDonough S."/>
            <person name="Mehta T."/>
            <person name="Meldrim J."/>
            <person name="Meneus L."/>
            <person name="Mihai O."/>
            <person name="Mihalev A."/>
            <person name="Mihova T."/>
            <person name="Mittelman R."/>
            <person name="Mlenga V."/>
            <person name="Montmayeur A."/>
            <person name="Mulrain L."/>
            <person name="Navidi A."/>
            <person name="Naylor J."/>
            <person name="Negash T."/>
            <person name="Nguyen T."/>
            <person name="Nguyen N."/>
            <person name="Nicol R."/>
            <person name="Norbu C."/>
            <person name="Norbu N."/>
            <person name="Novod N."/>
            <person name="O'Neill B."/>
            <person name="Osman S."/>
            <person name="Markiewicz E."/>
            <person name="Oyono O.L."/>
            <person name="Patti C."/>
            <person name="Phunkhang P."/>
            <person name="Pierre F."/>
            <person name="Priest M."/>
            <person name="Raghuraman S."/>
            <person name="Rege F."/>
            <person name="Reyes R."/>
            <person name="Rise C."/>
            <person name="Rogov P."/>
            <person name="Ross K."/>
            <person name="Ryan E."/>
            <person name="Settipalli S."/>
            <person name="Shea T."/>
            <person name="Sherpa N."/>
            <person name="Shi L."/>
            <person name="Shih D."/>
            <person name="Sparrow T."/>
            <person name="Spaulding J."/>
            <person name="Stalker J."/>
            <person name="Stange-Thomann N."/>
            <person name="Stavropoulos S."/>
            <person name="Stone C."/>
            <person name="Strader C."/>
            <person name="Tesfaye S."/>
            <person name="Thomson T."/>
            <person name="Thoulutsang Y."/>
            <person name="Thoulutsang D."/>
            <person name="Topham K."/>
            <person name="Topping I."/>
            <person name="Tsamla T."/>
            <person name="Vassiliev H."/>
            <person name="Vo A."/>
            <person name="Wangchuk T."/>
            <person name="Wangdi T."/>
            <person name="Weiand M."/>
            <person name="Wilkinson J."/>
            <person name="Wilson A."/>
            <person name="Yadav S."/>
            <person name="Young G."/>
            <person name="Yu Q."/>
            <person name="Zembek L."/>
            <person name="Zhong D."/>
            <person name="Zimmer A."/>
            <person name="Zwirko Z."/>
            <person name="Jaffe D.B."/>
            <person name="Alvarez P."/>
            <person name="Brockman W."/>
            <person name="Butler J."/>
            <person name="Chin C."/>
            <person name="Gnerre S."/>
            <person name="Grabherr M."/>
            <person name="Kleber M."/>
            <person name="Mauceli E."/>
            <person name="MacCallum I."/>
        </authorList>
    </citation>
    <scope>NUCLEOTIDE SEQUENCE [LARGE SCALE GENOMIC DNA]</scope>
    <source>
        <strain evidence="3 4">TSC#14021-0224.01</strain>
    </source>
</reference>
<name>B3P2U7_DROER</name>
<accession>B3P2U7</accession>
<dbReference type="AlphaFoldDB" id="B3P2U7"/>
<dbReference type="EMBL" id="CH954181">
    <property type="protein sequence ID" value="EDV48119.1"/>
    <property type="molecule type" value="Genomic_DNA"/>
</dbReference>
<evidence type="ECO:0000256" key="1">
    <source>
        <dbReference type="SAM" id="MobiDB-lite"/>
    </source>
</evidence>
<dbReference type="HOGENOM" id="CLU_1505054_0_0_1"/>
<protein>
    <submittedName>
        <fullName evidence="3">GG25326</fullName>
    </submittedName>
</protein>
<feature type="transmembrane region" description="Helical" evidence="2">
    <location>
        <begin position="26"/>
        <end position="51"/>
    </location>
</feature>
<organism evidence="3 4">
    <name type="scientific">Drosophila erecta</name>
    <name type="common">Fruit fly</name>
    <dbReference type="NCBI Taxonomy" id="7220"/>
    <lineage>
        <taxon>Eukaryota</taxon>
        <taxon>Metazoa</taxon>
        <taxon>Ecdysozoa</taxon>
        <taxon>Arthropoda</taxon>
        <taxon>Hexapoda</taxon>
        <taxon>Insecta</taxon>
        <taxon>Pterygota</taxon>
        <taxon>Neoptera</taxon>
        <taxon>Endopterygota</taxon>
        <taxon>Diptera</taxon>
        <taxon>Brachycera</taxon>
        <taxon>Muscomorpha</taxon>
        <taxon>Ephydroidea</taxon>
        <taxon>Drosophilidae</taxon>
        <taxon>Drosophila</taxon>
        <taxon>Sophophora</taxon>
    </lineage>
</organism>
<proteinExistence type="predicted"/>
<dbReference type="PhylomeDB" id="B3P2U7"/>
<keyword evidence="2" id="KW-0812">Transmembrane</keyword>
<dbReference type="KEGG" id="der:6553200"/>
<reference evidence="3 4" key="2">
    <citation type="journal article" date="2008" name="Bioinformatics">
        <title>Assembly reconciliation.</title>
        <authorList>
            <person name="Zimin A.V."/>
            <person name="Smith D.R."/>
            <person name="Sutton G."/>
            <person name="Yorke J.A."/>
        </authorList>
    </citation>
    <scope>NUCLEOTIDE SEQUENCE [LARGE SCALE GENOMIC DNA]</scope>
    <source>
        <strain evidence="3 4">TSC#14021-0224.01</strain>
    </source>
</reference>
<evidence type="ECO:0000313" key="3">
    <source>
        <dbReference type="EMBL" id="EDV48119.1"/>
    </source>
</evidence>
<keyword evidence="4" id="KW-1185">Reference proteome</keyword>
<keyword evidence="2" id="KW-0472">Membrane</keyword>
<sequence>MDISKAESQTPVGERRSANPDYMRTLLQDILCFLVLLSVALLIVAGILFVVEDVSRLQQQHQHQQYHHYHHRHMRPDQKANDLKGSPIEEAPKEQGQVFPPPTWLRFFNCKNKVPQQPQEVEREAVQFGPPKQDDRQQQIPLDAAPTYPSYPTLPLRAGGDYMDEAINKRLDSEPQHLLANNIRT</sequence>
<gene>
    <name evidence="3" type="primary">Dere\GG25326</name>
    <name evidence="3" type="ORF">Dere_GG25326</name>
</gene>
<evidence type="ECO:0000313" key="4">
    <source>
        <dbReference type="Proteomes" id="UP000008711"/>
    </source>
</evidence>